<proteinExistence type="predicted"/>
<evidence type="ECO:0000313" key="2">
    <source>
        <dbReference type="Proteomes" id="UP000092932"/>
    </source>
</evidence>
<dbReference type="Proteomes" id="UP000092932">
    <property type="component" value="Chromosome"/>
</dbReference>
<dbReference type="KEGG" id="ado:A6F68_00130"/>
<accession>A0A1B2A938</accession>
<keyword evidence="2" id="KW-1185">Reference proteome</keyword>
<dbReference type="STRING" id="692370.A6F68_00130"/>
<organism evidence="1 2">
    <name type="scientific">Tsuneonella dongtanensis</name>
    <dbReference type="NCBI Taxonomy" id="692370"/>
    <lineage>
        <taxon>Bacteria</taxon>
        <taxon>Pseudomonadati</taxon>
        <taxon>Pseudomonadota</taxon>
        <taxon>Alphaproteobacteria</taxon>
        <taxon>Sphingomonadales</taxon>
        <taxon>Erythrobacteraceae</taxon>
        <taxon>Tsuneonella</taxon>
    </lineage>
</organism>
<dbReference type="AlphaFoldDB" id="A0A1B2A938"/>
<evidence type="ECO:0000313" key="1">
    <source>
        <dbReference type="EMBL" id="ANY18666.1"/>
    </source>
</evidence>
<dbReference type="EMBL" id="CP016591">
    <property type="protein sequence ID" value="ANY18666.1"/>
    <property type="molecule type" value="Genomic_DNA"/>
</dbReference>
<name>A0A1B2A938_9SPHN</name>
<protein>
    <submittedName>
        <fullName evidence="1">Uncharacterized protein</fullName>
    </submittedName>
</protein>
<reference evidence="1 2" key="1">
    <citation type="submission" date="2016-07" db="EMBL/GenBank/DDBJ databases">
        <title>Complete genome sequence of Altererythrobacter dongtanensis KCTC 22672, a type strain with esterase isolated from tidal flat.</title>
        <authorList>
            <person name="Cheng H."/>
            <person name="Wu Y.-H."/>
            <person name="Zhou P."/>
            <person name="Huo Y.-Y."/>
            <person name="Wang C.-S."/>
            <person name="Xu X.-W."/>
        </authorList>
    </citation>
    <scope>NUCLEOTIDE SEQUENCE [LARGE SCALE GENOMIC DNA]</scope>
    <source>
        <strain evidence="1 2">KCTC 22672</strain>
    </source>
</reference>
<gene>
    <name evidence="1" type="ORF">A6F68_00130</name>
</gene>
<sequence>MSHSGSLPTSLLERCCPMGNKRLLSGPNEIINAERLFRQSVQRGKPDFRFVALAIGENPYRPPTWAIWECIIEKDRAARKAASGTREVSDILDEVVRFFAKEEFRRDGLPGERAKPAPSLRLAIRTACETLNLRTKERSGGAAEASWMKDVERAWKREQQEDVVDSTYVLLNWETTKRIDEIMHALLADEFGEPRDIQQSLWISNELERAASHDK</sequence>